<sequence length="1505" mass="168652">MRTVVFCVAALLAAAVHAGPTSDRFGGGGTGGVWQHASKLRHSRHLSGRSGNHGPNPQQDDYLSFNKIPIQAAREKTDNNRKPVFSSCSKYNPTLEEEEDRGTKLLTVQAQDRDPNDTITYTFIVAPGERQKFEINNRTGEISTLLVFDRDEPTREKEAFITVRATDNGKPPLDDVCVIKVTIKDINDNKPIFDKGAYRESVPQDKQPGTEVMRISATDIDDGKNSIVEYDLQPMDERERGYFRVDRNTGVITLNRTIDIKAPYTFRLNATATDQGTPSQSSSTELEILVVDSDKQPPAYIDIPSTAIELHENFTDYKHPIATFKAKSNIPEKELVFTIVQGRTEQTNKMNTFLLESENDMAYLKLGGQLDYERVTDYIITIRVQNKYNLAAETVVNVAIKDVNDNIPIFKDVAAGTVLEHEPPGAPVMQVRAFDADGTYEFNQVKYELNDHRELFEIDEYTGNITTKITFDREEKDSYVIKVIAMDNAESALLLNGQPNRGQQSFHIIIGDTNDNPPKFTQKNYQAEALENANLNALVTEIRAVDNDTASEVYYSIVDGNPNEQFKMEPNTGKIRVNKNLDYETTTSYNLRVRAFDGIYEDFADVIIKIENVNDERPRFLDFNRNATIPEEELREGCIVKVEAYDPDLPRDVDQHIKYYIVKPELEEFMRIDDTGCLTLIKPLDRDPPNGYEKWQIYINAKDEDGGPNSLHAPTEITIILTDINDNAPYLDMPGPVVWPENKDPGVITKLHANDNDGDNNGPPFHFELDNFAPDVIQKGFRITDDGNSNYQIEAIRRFDREQQKTYFVPIVISDNGIRPMTGTSTLTVVIGDENDNEMKPGHSEIFVYNYKGLSSSVIGRVFVEDEDDWDLPDKTFGWKSSEHRDKFQLDEATGDISVMYNPIYEDVLEGTFDLEFSVWEESRLFERHTVDASVRVVIKKIPEIAIDRSGSIRLANITAEEFIALSKREELQKYIGKLFNISTDNVDVFTAFTTKTGEFLDVRFSAHGSPYYMPEKINGKLAEHQSELEDLIGGKVYMVNIDECLIEKASCESSCMNVLIKHERPQTVRTNRTSFVGVHAEIQTECSCSSPPAENICYNGGTMVGKTCNCPEGYNSGPRCEVIDVGFSGDGYAWYQPLTLCESGRINLQLETGTDNGLVFYVGPLSYSGSPLKVKDFMSLEVSNGFAKLLVDYGTGTSLLEQKEVNIGDGRKHDVEIKWNSKNIELIVDSCTMRTCMSLAAPVGTHEFLNVNGPVQVGGTSKNLGALGSQLGWTYVPTSKGFVGCISNFTFNDHVYNLGEPSYSVSASPGCSRILTQAVTFGIDTNFLVALLVCIAVLLILILAVVVHKRKSDDMYKDHDDIRENIINYEDEGGGEGDMTGYDLNVLRLQHYDGDFKKPHDLLGSRPHDEVPDICGFLDGKKRQVDEENTDEPVDNLRHYAYEGDGNSTGSLSSLASGTDDGDLNFEYLSDFGPRFRKLADMYGEHSSDESEGNYEVPGSESWC</sequence>
<keyword evidence="9 17" id="KW-0472">Membrane</keyword>
<feature type="domain" description="Laminin G" evidence="19">
    <location>
        <begin position="1123"/>
        <end position="1312"/>
    </location>
</feature>
<feature type="transmembrane region" description="Helical" evidence="17">
    <location>
        <begin position="1328"/>
        <end position="1348"/>
    </location>
</feature>
<dbReference type="Proteomes" id="UP000494165">
    <property type="component" value="Unassembled WGS sequence"/>
</dbReference>
<evidence type="ECO:0000256" key="14">
    <source>
        <dbReference type="RuleBase" id="RU003318"/>
    </source>
</evidence>
<dbReference type="GO" id="GO:0034332">
    <property type="term" value="P:adherens junction organization"/>
    <property type="evidence" value="ECO:0007669"/>
    <property type="project" value="TreeGrafter"/>
</dbReference>
<dbReference type="PROSITE" id="PS50268">
    <property type="entry name" value="CADHERIN_2"/>
    <property type="match status" value="7"/>
</dbReference>
<dbReference type="FunFam" id="2.60.40.60:FF:000058">
    <property type="entry name" value="FAT atypical cadherin 3"/>
    <property type="match status" value="1"/>
</dbReference>
<dbReference type="EMBL" id="CADEPI010000025">
    <property type="protein sequence ID" value="CAB3366438.1"/>
    <property type="molecule type" value="Genomic_DNA"/>
</dbReference>
<accession>A0A8S1CEB4</accession>
<dbReference type="FunFam" id="2.60.40.60:FF:000032">
    <property type="entry name" value="FAT atypical cadherin 1"/>
    <property type="match status" value="1"/>
</dbReference>
<dbReference type="GO" id="GO:0008013">
    <property type="term" value="F:beta-catenin binding"/>
    <property type="evidence" value="ECO:0007669"/>
    <property type="project" value="TreeGrafter"/>
</dbReference>
<dbReference type="Pfam" id="PF24811">
    <property type="entry name" value="Ig_Shg"/>
    <property type="match status" value="1"/>
</dbReference>
<dbReference type="Pfam" id="PF02210">
    <property type="entry name" value="Laminin_G_2"/>
    <property type="match status" value="1"/>
</dbReference>
<evidence type="ECO:0000313" key="22">
    <source>
        <dbReference type="Proteomes" id="UP000494165"/>
    </source>
</evidence>
<dbReference type="Gene3D" id="2.60.120.200">
    <property type="match status" value="1"/>
</dbReference>
<evidence type="ECO:0000259" key="19">
    <source>
        <dbReference type="PROSITE" id="PS50025"/>
    </source>
</evidence>
<dbReference type="GO" id="GO:0044331">
    <property type="term" value="P:cell-cell adhesion mediated by cadherin"/>
    <property type="evidence" value="ECO:0007669"/>
    <property type="project" value="TreeGrafter"/>
</dbReference>
<dbReference type="GO" id="GO:0007424">
    <property type="term" value="P:open tracheal system development"/>
    <property type="evidence" value="ECO:0007669"/>
    <property type="project" value="UniProtKB-ARBA"/>
</dbReference>
<evidence type="ECO:0000256" key="1">
    <source>
        <dbReference type="ARBA" id="ARBA00004251"/>
    </source>
</evidence>
<dbReference type="SUPFAM" id="SSF49899">
    <property type="entry name" value="Concanavalin A-like lectins/glucanases"/>
    <property type="match status" value="1"/>
</dbReference>
<feature type="domain" description="Cadherin" evidence="20">
    <location>
        <begin position="194"/>
        <end position="300"/>
    </location>
</feature>
<dbReference type="PROSITE" id="PS00232">
    <property type="entry name" value="CADHERIN_1"/>
    <property type="match status" value="4"/>
</dbReference>
<keyword evidence="4 18" id="KW-0732">Signal</keyword>
<dbReference type="InterPro" id="IPR013320">
    <property type="entry name" value="ConA-like_dom_sf"/>
</dbReference>
<dbReference type="InterPro" id="IPR000233">
    <property type="entry name" value="Cadherin_Y-type_LIR"/>
</dbReference>
<evidence type="ECO:0008006" key="23">
    <source>
        <dbReference type="Google" id="ProtNLM"/>
    </source>
</evidence>
<evidence type="ECO:0000256" key="5">
    <source>
        <dbReference type="ARBA" id="ARBA00022737"/>
    </source>
</evidence>
<dbReference type="GO" id="GO:0007431">
    <property type="term" value="P:salivary gland development"/>
    <property type="evidence" value="ECO:0007669"/>
    <property type="project" value="UniProtKB-ARBA"/>
</dbReference>
<dbReference type="GO" id="GO:0007156">
    <property type="term" value="P:homophilic cell adhesion via plasma membrane adhesion molecules"/>
    <property type="evidence" value="ECO:0007669"/>
    <property type="project" value="InterPro"/>
</dbReference>
<keyword evidence="22" id="KW-1185">Reference proteome</keyword>
<evidence type="ECO:0000256" key="3">
    <source>
        <dbReference type="ARBA" id="ARBA00022692"/>
    </source>
</evidence>
<feature type="region of interest" description="Disordered" evidence="16">
    <location>
        <begin position="39"/>
        <end position="62"/>
    </location>
</feature>
<dbReference type="GO" id="GO:0007163">
    <property type="term" value="P:establishment or maintenance of cell polarity"/>
    <property type="evidence" value="ECO:0007669"/>
    <property type="project" value="UniProtKB-ARBA"/>
</dbReference>
<dbReference type="SUPFAM" id="SSF49313">
    <property type="entry name" value="Cadherin-like"/>
    <property type="match status" value="7"/>
</dbReference>
<dbReference type="CDD" id="cd00110">
    <property type="entry name" value="LamG"/>
    <property type="match status" value="1"/>
</dbReference>
<dbReference type="PANTHER" id="PTHR24027:SF422">
    <property type="entry name" value="CADHERIN DOMAIN-CONTAINING PROTEIN"/>
    <property type="match status" value="1"/>
</dbReference>
<dbReference type="GO" id="GO:0007297">
    <property type="term" value="P:follicle cell of egg chamber migration"/>
    <property type="evidence" value="ECO:0007669"/>
    <property type="project" value="UniProtKB-ARBA"/>
</dbReference>
<dbReference type="FunFam" id="4.10.900.10:FF:000012">
    <property type="entry name" value="Putative DE-cadherin"/>
    <property type="match status" value="1"/>
</dbReference>
<keyword evidence="3 14" id="KW-0812">Transmembrane</keyword>
<feature type="domain" description="Cadherin" evidence="20">
    <location>
        <begin position="740"/>
        <end position="847"/>
    </location>
</feature>
<evidence type="ECO:0000256" key="11">
    <source>
        <dbReference type="ARBA" id="ARBA00023180"/>
    </source>
</evidence>
<dbReference type="InterPro" id="IPR015919">
    <property type="entry name" value="Cadherin-like_sf"/>
</dbReference>
<dbReference type="GO" id="GO:0016342">
    <property type="term" value="C:catenin complex"/>
    <property type="evidence" value="ECO:0007669"/>
    <property type="project" value="TreeGrafter"/>
</dbReference>
<dbReference type="InterPro" id="IPR020894">
    <property type="entry name" value="Cadherin_CS"/>
</dbReference>
<gene>
    <name evidence="21" type="ORF">CLODIP_2_CD00134</name>
</gene>
<evidence type="ECO:0000256" key="18">
    <source>
        <dbReference type="SAM" id="SignalP"/>
    </source>
</evidence>
<dbReference type="GO" id="GO:0016339">
    <property type="term" value="P:calcium-dependent cell-cell adhesion via plasma membrane cell adhesion molecules"/>
    <property type="evidence" value="ECO:0007669"/>
    <property type="project" value="TreeGrafter"/>
</dbReference>
<evidence type="ECO:0000256" key="2">
    <source>
        <dbReference type="ARBA" id="ARBA00022536"/>
    </source>
</evidence>
<keyword evidence="6 12" id="KW-0106">Calcium</keyword>
<dbReference type="GO" id="GO:0098858">
    <property type="term" value="C:actin-based cell projection"/>
    <property type="evidence" value="ECO:0007669"/>
    <property type="project" value="UniProtKB-ARBA"/>
</dbReference>
<dbReference type="GO" id="GO:0001736">
    <property type="term" value="P:establishment of planar polarity"/>
    <property type="evidence" value="ECO:0007669"/>
    <property type="project" value="UniProtKB-ARBA"/>
</dbReference>
<dbReference type="Gene3D" id="2.60.40.60">
    <property type="entry name" value="Cadherins"/>
    <property type="match status" value="7"/>
</dbReference>
<comment type="caution">
    <text evidence="21">The sequence shown here is derived from an EMBL/GenBank/DDBJ whole genome shotgun (WGS) entry which is preliminary data.</text>
</comment>
<dbReference type="GO" id="GO:0048565">
    <property type="term" value="P:digestive tract development"/>
    <property type="evidence" value="ECO:0007669"/>
    <property type="project" value="UniProtKB-ARBA"/>
</dbReference>
<dbReference type="GO" id="GO:0035239">
    <property type="term" value="P:tube morphogenesis"/>
    <property type="evidence" value="ECO:0007669"/>
    <property type="project" value="UniProtKB-ARBA"/>
</dbReference>
<dbReference type="GO" id="GO:0007043">
    <property type="term" value="P:cell-cell junction assembly"/>
    <property type="evidence" value="ECO:0007669"/>
    <property type="project" value="TreeGrafter"/>
</dbReference>
<feature type="signal peptide" evidence="18">
    <location>
        <begin position="1"/>
        <end position="18"/>
    </location>
</feature>
<organism evidence="21 22">
    <name type="scientific">Cloeon dipterum</name>
    <dbReference type="NCBI Taxonomy" id="197152"/>
    <lineage>
        <taxon>Eukaryota</taxon>
        <taxon>Metazoa</taxon>
        <taxon>Ecdysozoa</taxon>
        <taxon>Arthropoda</taxon>
        <taxon>Hexapoda</taxon>
        <taxon>Insecta</taxon>
        <taxon>Pterygota</taxon>
        <taxon>Palaeoptera</taxon>
        <taxon>Ephemeroptera</taxon>
        <taxon>Pisciforma</taxon>
        <taxon>Baetidae</taxon>
        <taxon>Cloeon</taxon>
    </lineage>
</organism>
<evidence type="ECO:0000313" key="21">
    <source>
        <dbReference type="EMBL" id="CAB3366438.1"/>
    </source>
</evidence>
<feature type="compositionally biased region" description="Polar residues" evidence="16">
    <location>
        <begin position="49"/>
        <end position="61"/>
    </location>
</feature>
<evidence type="ECO:0000259" key="20">
    <source>
        <dbReference type="PROSITE" id="PS50268"/>
    </source>
</evidence>
<dbReference type="InterPro" id="IPR002126">
    <property type="entry name" value="Cadherin-like_dom"/>
</dbReference>
<comment type="function">
    <text evidence="15">Cadherins are calcium-dependent cell adhesion proteins.</text>
</comment>
<keyword evidence="5" id="KW-0677">Repeat</keyword>
<keyword evidence="11" id="KW-0325">Glycoprotein</keyword>
<evidence type="ECO:0000256" key="9">
    <source>
        <dbReference type="ARBA" id="ARBA00023136"/>
    </source>
</evidence>
<dbReference type="GO" id="GO:0005509">
    <property type="term" value="F:calcium ion binding"/>
    <property type="evidence" value="ECO:0007669"/>
    <property type="project" value="UniProtKB-UniRule"/>
</dbReference>
<evidence type="ECO:0000256" key="7">
    <source>
        <dbReference type="ARBA" id="ARBA00022889"/>
    </source>
</evidence>
<protein>
    <recommendedName>
        <fullName evidence="23">DE-cadherin</fullName>
    </recommendedName>
</protein>
<dbReference type="FunFam" id="2.60.40.60:FF:000033">
    <property type="entry name" value="FAT atypical cadherin 1"/>
    <property type="match status" value="1"/>
</dbReference>
<evidence type="ECO:0000256" key="15">
    <source>
        <dbReference type="RuleBase" id="RU004357"/>
    </source>
</evidence>
<evidence type="ECO:0000256" key="16">
    <source>
        <dbReference type="SAM" id="MobiDB-lite"/>
    </source>
</evidence>
<keyword evidence="8 17" id="KW-1133">Transmembrane helix</keyword>
<evidence type="ECO:0000256" key="12">
    <source>
        <dbReference type="PROSITE-ProRule" id="PRU00043"/>
    </source>
</evidence>
<feature type="domain" description="Cadherin" evidence="20">
    <location>
        <begin position="521"/>
        <end position="620"/>
    </location>
</feature>
<dbReference type="SMART" id="SM00112">
    <property type="entry name" value="CA"/>
    <property type="match status" value="7"/>
</dbReference>
<dbReference type="GO" id="GO:0048589">
    <property type="term" value="P:developmental growth"/>
    <property type="evidence" value="ECO:0007669"/>
    <property type="project" value="UniProtKB-ARBA"/>
</dbReference>
<feature type="region of interest" description="Disordered" evidence="16">
    <location>
        <begin position="1486"/>
        <end position="1505"/>
    </location>
</feature>
<evidence type="ECO:0000256" key="6">
    <source>
        <dbReference type="ARBA" id="ARBA00022837"/>
    </source>
</evidence>
<comment type="subcellular location">
    <subcellularLocation>
        <location evidence="1 14">Cell membrane</location>
        <topology evidence="1 14">Single-pass type I membrane protein</topology>
    </subcellularLocation>
</comment>
<dbReference type="Gene3D" id="4.10.900.10">
    <property type="entry name" value="TCF3-CBD (Catenin binding domain)"/>
    <property type="match status" value="1"/>
</dbReference>
<proteinExistence type="predicted"/>
<reference evidence="21 22" key="1">
    <citation type="submission" date="2020-04" db="EMBL/GenBank/DDBJ databases">
        <authorList>
            <person name="Alioto T."/>
            <person name="Alioto T."/>
            <person name="Gomez Garrido J."/>
        </authorList>
    </citation>
    <scope>NUCLEOTIDE SEQUENCE [LARGE SCALE GENOMIC DNA]</scope>
</reference>
<dbReference type="InterPro" id="IPR056370">
    <property type="entry name" value="Shg-like_Ig-like"/>
</dbReference>
<feature type="domain" description="Cadherin" evidence="20">
    <location>
        <begin position="334"/>
        <end position="410"/>
    </location>
</feature>
<evidence type="ECO:0000256" key="10">
    <source>
        <dbReference type="ARBA" id="ARBA00023157"/>
    </source>
</evidence>
<feature type="domain" description="Cadherin" evidence="20">
    <location>
        <begin position="87"/>
        <end position="193"/>
    </location>
</feature>
<dbReference type="GO" id="GO:0000902">
    <property type="term" value="P:cell morphogenesis"/>
    <property type="evidence" value="ECO:0007669"/>
    <property type="project" value="TreeGrafter"/>
</dbReference>
<dbReference type="CDD" id="cd11304">
    <property type="entry name" value="Cadherin_repeat"/>
    <property type="match status" value="6"/>
</dbReference>
<feature type="domain" description="Cadherin" evidence="20">
    <location>
        <begin position="621"/>
        <end position="731"/>
    </location>
</feature>
<dbReference type="OrthoDB" id="6252479at2759"/>
<dbReference type="Pfam" id="PF01049">
    <property type="entry name" value="CADH_Y-type_LIR"/>
    <property type="match status" value="1"/>
</dbReference>
<dbReference type="GO" id="GO:0005912">
    <property type="term" value="C:adherens junction"/>
    <property type="evidence" value="ECO:0007669"/>
    <property type="project" value="TreeGrafter"/>
</dbReference>
<evidence type="ECO:0000256" key="13">
    <source>
        <dbReference type="PROSITE-ProRule" id="PRU00122"/>
    </source>
</evidence>
<dbReference type="GO" id="GO:0009887">
    <property type="term" value="P:animal organ morphogenesis"/>
    <property type="evidence" value="ECO:0007669"/>
    <property type="project" value="UniProtKB-ARBA"/>
</dbReference>
<keyword evidence="10" id="KW-1015">Disulfide bond</keyword>
<feature type="chain" id="PRO_5035754220" description="DE-cadherin" evidence="18">
    <location>
        <begin position="19"/>
        <end position="1505"/>
    </location>
</feature>
<evidence type="ECO:0000256" key="4">
    <source>
        <dbReference type="ARBA" id="ARBA00022729"/>
    </source>
</evidence>
<dbReference type="PANTHER" id="PTHR24027">
    <property type="entry name" value="CADHERIN-23"/>
    <property type="match status" value="1"/>
</dbReference>
<comment type="caution">
    <text evidence="13">Lacks conserved residue(s) required for the propagation of feature annotation.</text>
</comment>
<dbReference type="InterPro" id="IPR039808">
    <property type="entry name" value="Cadherin"/>
</dbReference>
<evidence type="ECO:0000256" key="17">
    <source>
        <dbReference type="SAM" id="Phobius"/>
    </source>
</evidence>
<dbReference type="InterPro" id="IPR001791">
    <property type="entry name" value="Laminin_G"/>
</dbReference>
<keyword evidence="7 14" id="KW-0130">Cell adhesion</keyword>
<dbReference type="SMART" id="SM00282">
    <property type="entry name" value="LamG"/>
    <property type="match status" value="1"/>
</dbReference>
<dbReference type="Pfam" id="PF00028">
    <property type="entry name" value="Cadherin"/>
    <property type="match status" value="6"/>
</dbReference>
<dbReference type="InterPro" id="IPR027397">
    <property type="entry name" value="Catenin-bd_sf"/>
</dbReference>
<feature type="domain" description="Cadherin" evidence="20">
    <location>
        <begin position="410"/>
        <end position="520"/>
    </location>
</feature>
<dbReference type="GO" id="GO:0045296">
    <property type="term" value="F:cadherin binding"/>
    <property type="evidence" value="ECO:0007669"/>
    <property type="project" value="TreeGrafter"/>
</dbReference>
<keyword evidence="2" id="KW-0245">EGF-like domain</keyword>
<dbReference type="PRINTS" id="PR00205">
    <property type="entry name" value="CADHERIN"/>
</dbReference>
<name>A0A8S1CEB4_9INSE</name>
<dbReference type="GO" id="GO:0008104">
    <property type="term" value="P:intracellular protein localization"/>
    <property type="evidence" value="ECO:0007669"/>
    <property type="project" value="UniProtKB-ARBA"/>
</dbReference>
<evidence type="ECO:0000256" key="8">
    <source>
        <dbReference type="ARBA" id="ARBA00022989"/>
    </source>
</evidence>
<dbReference type="PROSITE" id="PS50025">
    <property type="entry name" value="LAM_G_DOMAIN"/>
    <property type="match status" value="1"/>
</dbReference>